<name>M1LVH8_9PROT</name>
<dbReference type="InterPro" id="IPR015421">
    <property type="entry name" value="PyrdxlP-dep_Trfase_major"/>
</dbReference>
<dbReference type="GO" id="GO:0003677">
    <property type="term" value="F:DNA binding"/>
    <property type="evidence" value="ECO:0007669"/>
    <property type="project" value="UniProtKB-KW"/>
</dbReference>
<comment type="subunit">
    <text evidence="3">Homodimer.</text>
</comment>
<dbReference type="GO" id="GO:0030170">
    <property type="term" value="F:pyridoxal phosphate binding"/>
    <property type="evidence" value="ECO:0007669"/>
    <property type="project" value="InterPro"/>
</dbReference>
<dbReference type="EMBL" id="CP003803">
    <property type="protein sequence ID" value="AGF47244.1"/>
    <property type="molecule type" value="Genomic_DNA"/>
</dbReference>
<keyword evidence="6" id="KW-0663">Pyridoxal phosphate</keyword>
<comment type="cofactor">
    <cofactor evidence="1">
        <name>pyridoxal 5'-phosphate</name>
        <dbReference type="ChEBI" id="CHEBI:597326"/>
    </cofactor>
</comment>
<evidence type="ECO:0000256" key="1">
    <source>
        <dbReference type="ARBA" id="ARBA00001933"/>
    </source>
</evidence>
<dbReference type="HOGENOM" id="CLU_017584_0_6_4"/>
<dbReference type="Pfam" id="PF00155">
    <property type="entry name" value="Aminotran_1_2"/>
    <property type="match status" value="1"/>
</dbReference>
<dbReference type="CDD" id="cd00609">
    <property type="entry name" value="AAT_like"/>
    <property type="match status" value="1"/>
</dbReference>
<reference evidence="8 9" key="1">
    <citation type="journal article" date="2013" name="Genome Biol. Evol.">
        <title>Genome evolution and phylogenomic analysis of candidatus kinetoplastibacterium, the betaproteobacterial endosymbionts of strigomonas and angomonas.</title>
        <authorList>
            <person name="Alves J.M."/>
            <person name="Serrano M.G."/>
            <person name="Maia da Silva F."/>
            <person name="Voegtly L.J."/>
            <person name="Matveyev A.V."/>
            <person name="Teixeira M.M."/>
            <person name="Camargo E.P."/>
            <person name="Buck G.A."/>
        </authorList>
    </citation>
    <scope>NUCLEOTIDE SEQUENCE [LARGE SCALE GENOMIC DNA]</scope>
    <source>
        <strain evidence="8 9">TCC079E</strain>
    </source>
</reference>
<dbReference type="SUPFAM" id="SSF53383">
    <property type="entry name" value="PLP-dependent transferases"/>
    <property type="match status" value="1"/>
</dbReference>
<dbReference type="FunFam" id="3.40.640.10:FF:000053">
    <property type="entry name" value="Aminotransferase, class I"/>
    <property type="match status" value="1"/>
</dbReference>
<keyword evidence="9" id="KW-1185">Reference proteome</keyword>
<keyword evidence="5 8" id="KW-0808">Transferase</keyword>
<accession>M1LVH8</accession>
<dbReference type="KEGG" id="kde:CDSE_0137"/>
<dbReference type="Proteomes" id="UP000011547">
    <property type="component" value="Chromosome"/>
</dbReference>
<proteinExistence type="inferred from homology"/>
<dbReference type="PANTHER" id="PTHR42790">
    <property type="entry name" value="AMINOTRANSFERASE"/>
    <property type="match status" value="1"/>
</dbReference>
<evidence type="ECO:0000313" key="8">
    <source>
        <dbReference type="EMBL" id="AGF47244.1"/>
    </source>
</evidence>
<evidence type="ECO:0000259" key="7">
    <source>
        <dbReference type="Pfam" id="PF00155"/>
    </source>
</evidence>
<dbReference type="AlphaFoldDB" id="M1LVH8"/>
<comment type="similarity">
    <text evidence="2">Belongs to the class-I pyridoxal-phosphate-dependent aminotransferase family.</text>
</comment>
<dbReference type="InterPro" id="IPR004839">
    <property type="entry name" value="Aminotransferase_I/II_large"/>
</dbReference>
<evidence type="ECO:0000256" key="5">
    <source>
        <dbReference type="ARBA" id="ARBA00022679"/>
    </source>
</evidence>
<evidence type="ECO:0000256" key="2">
    <source>
        <dbReference type="ARBA" id="ARBA00007441"/>
    </source>
</evidence>
<feature type="domain" description="Aminotransferase class I/classII large" evidence="7">
    <location>
        <begin position="49"/>
        <end position="391"/>
    </location>
</feature>
<keyword evidence="8" id="KW-0238">DNA-binding</keyword>
<dbReference type="eggNOG" id="COG1167">
    <property type="taxonomic scope" value="Bacteria"/>
</dbReference>
<gene>
    <name evidence="8" type="ORF">CDSE_0137</name>
</gene>
<dbReference type="GO" id="GO:1901605">
    <property type="term" value="P:alpha-amino acid metabolic process"/>
    <property type="evidence" value="ECO:0007669"/>
    <property type="project" value="TreeGrafter"/>
</dbReference>
<evidence type="ECO:0000256" key="4">
    <source>
        <dbReference type="ARBA" id="ARBA00022576"/>
    </source>
</evidence>
<dbReference type="InterPro" id="IPR015422">
    <property type="entry name" value="PyrdxlP-dep_Trfase_small"/>
</dbReference>
<dbReference type="GO" id="GO:0008483">
    <property type="term" value="F:transaminase activity"/>
    <property type="evidence" value="ECO:0007669"/>
    <property type="project" value="UniProtKB-KW"/>
</dbReference>
<dbReference type="InterPro" id="IPR015424">
    <property type="entry name" value="PyrdxlP-dep_Trfase"/>
</dbReference>
<organism evidence="8 9">
    <name type="scientific">Candidatus Kinetoplastidibacterium desouzai TCC079E</name>
    <dbReference type="NCBI Taxonomy" id="1208919"/>
    <lineage>
        <taxon>Bacteria</taxon>
        <taxon>Pseudomonadati</taxon>
        <taxon>Pseudomonadota</taxon>
        <taxon>Betaproteobacteria</taxon>
        <taxon>Candidatus Kinetoplastidibacterium</taxon>
    </lineage>
</organism>
<evidence type="ECO:0000313" key="9">
    <source>
        <dbReference type="Proteomes" id="UP000011547"/>
    </source>
</evidence>
<dbReference type="InterPro" id="IPR050859">
    <property type="entry name" value="Class-I_PLP-dep_aminotransf"/>
</dbReference>
<sequence length="401" mass="44819">MNNTIEPEFHFSDRALKLTSSAIREILKVTEKKEIISFAGGLPSPDGFPVEIMQEAFNKVLAENGRTALQYGTTEGYTPLRQWIVEEMNESGANINIDQVLVVSGSQQAIDLLGKIFINEGDKILVENPSYLGALQSFGLYQPNFVPVSTDDGGLIPEHITEQIAFNARFLYALPNFQNPTGRTLSLERRKTLVKIMGDLNIPIIEDDPYGELRYTGNKQPSLLSLSKENNSTVIRLGTFSKILAPGLRLGYVIAPTPIIRKLVQAKQATDLHTPMLTQMAVYEVIKNGFLKTHLPKIREIYRTQGQCMLKAIKDEFPKDVKWTKPEGGMFLWITLPKHLDSSLLLNKAIKRNIAFVTGKPFFIAPTPEENCTMRLSFATVPEDKIIEGISSLGQLIKENL</sequence>
<evidence type="ECO:0000256" key="3">
    <source>
        <dbReference type="ARBA" id="ARBA00011738"/>
    </source>
</evidence>
<dbReference type="RefSeq" id="WP_015396655.1">
    <property type="nucleotide sequence ID" value="NC_020294.1"/>
</dbReference>
<dbReference type="PATRIC" id="fig|1208919.3.peg.689"/>
<evidence type="ECO:0000256" key="6">
    <source>
        <dbReference type="ARBA" id="ARBA00022898"/>
    </source>
</evidence>
<dbReference type="PANTHER" id="PTHR42790:SF19">
    <property type="entry name" value="KYNURENINE_ALPHA-AMINOADIPATE AMINOTRANSFERASE, MITOCHONDRIAL"/>
    <property type="match status" value="1"/>
</dbReference>
<dbReference type="Gene3D" id="3.90.1150.10">
    <property type="entry name" value="Aspartate Aminotransferase, domain 1"/>
    <property type="match status" value="1"/>
</dbReference>
<dbReference type="Gene3D" id="3.40.640.10">
    <property type="entry name" value="Type I PLP-dependent aspartate aminotransferase-like (Major domain)"/>
    <property type="match status" value="1"/>
</dbReference>
<protein>
    <submittedName>
        <fullName evidence="8">MocR family (DNA-binding HTH and aminotransferase domains) transcriptional regulator</fullName>
    </submittedName>
</protein>
<keyword evidence="4 8" id="KW-0032">Aminotransferase</keyword>